<sequence>MIVALVGWVSAMAIGLGDIDFAANDWFYPCFLVVWDIISFTRERGIYFGVRGSAAASLALYCLGITDVDPLEYGLVFERFLNVERRELPDIDIDFQDDRRDEVLAYVNQKYGSDHVAQIITFGTMGARAAIRDTGRALGMPYGQVDRVARLIPLELTITLDRALEQS</sequence>
<dbReference type="Gene3D" id="1.10.10.1600">
    <property type="entry name" value="Bacterial DNA polymerase III alpha subunit, thumb domain"/>
    <property type="match status" value="1"/>
</dbReference>
<gene>
    <name evidence="2" type="ORF">S06H3_22034</name>
</gene>
<dbReference type="Pfam" id="PF07733">
    <property type="entry name" value="DNA_pol3_alpha"/>
    <property type="match status" value="1"/>
</dbReference>
<dbReference type="EMBL" id="BARV01011688">
    <property type="protein sequence ID" value="GAI10983.1"/>
    <property type="molecule type" value="Genomic_DNA"/>
</dbReference>
<dbReference type="PANTHER" id="PTHR32294">
    <property type="entry name" value="DNA POLYMERASE III SUBUNIT ALPHA"/>
    <property type="match status" value="1"/>
</dbReference>
<reference evidence="2" key="1">
    <citation type="journal article" date="2014" name="Front. Microbiol.">
        <title>High frequency of phylogenetically diverse reductive dehalogenase-homologous genes in deep subseafloor sedimentary metagenomes.</title>
        <authorList>
            <person name="Kawai M."/>
            <person name="Futagami T."/>
            <person name="Toyoda A."/>
            <person name="Takaki Y."/>
            <person name="Nishi S."/>
            <person name="Hori S."/>
            <person name="Arai W."/>
            <person name="Tsubouchi T."/>
            <person name="Morono Y."/>
            <person name="Uchiyama I."/>
            <person name="Ito T."/>
            <person name="Fujiyama A."/>
            <person name="Inagaki F."/>
            <person name="Takami H."/>
        </authorList>
    </citation>
    <scope>NUCLEOTIDE SEQUENCE</scope>
    <source>
        <strain evidence="2">Expedition CK06-06</strain>
    </source>
</reference>
<protein>
    <recommendedName>
        <fullName evidence="1">Bacterial DNA polymerase III alpha subunit NTPase domain-containing protein</fullName>
    </recommendedName>
</protein>
<dbReference type="PANTHER" id="PTHR32294:SF0">
    <property type="entry name" value="DNA POLYMERASE III SUBUNIT ALPHA"/>
    <property type="match status" value="1"/>
</dbReference>
<accession>X1KWD1</accession>
<dbReference type="GO" id="GO:0006260">
    <property type="term" value="P:DNA replication"/>
    <property type="evidence" value="ECO:0007669"/>
    <property type="project" value="InterPro"/>
</dbReference>
<dbReference type="AlphaFoldDB" id="X1KWD1"/>
<name>X1KWD1_9ZZZZ</name>
<organism evidence="2">
    <name type="scientific">marine sediment metagenome</name>
    <dbReference type="NCBI Taxonomy" id="412755"/>
    <lineage>
        <taxon>unclassified sequences</taxon>
        <taxon>metagenomes</taxon>
        <taxon>ecological metagenomes</taxon>
    </lineage>
</organism>
<dbReference type="InterPro" id="IPR041931">
    <property type="entry name" value="DNA_pol3_alpha_thumb_dom"/>
</dbReference>
<dbReference type="GO" id="GO:0008408">
    <property type="term" value="F:3'-5' exonuclease activity"/>
    <property type="evidence" value="ECO:0007669"/>
    <property type="project" value="InterPro"/>
</dbReference>
<evidence type="ECO:0000259" key="1">
    <source>
        <dbReference type="Pfam" id="PF07733"/>
    </source>
</evidence>
<dbReference type="InterPro" id="IPR004805">
    <property type="entry name" value="DnaE2/DnaE/PolC"/>
</dbReference>
<dbReference type="InterPro" id="IPR011708">
    <property type="entry name" value="DNA_pol3_alpha_NTPase_dom"/>
</dbReference>
<feature type="domain" description="Bacterial DNA polymerase III alpha subunit NTPase" evidence="1">
    <location>
        <begin position="27"/>
        <end position="166"/>
    </location>
</feature>
<feature type="non-terminal residue" evidence="2">
    <location>
        <position position="167"/>
    </location>
</feature>
<comment type="caution">
    <text evidence="2">The sequence shown here is derived from an EMBL/GenBank/DDBJ whole genome shotgun (WGS) entry which is preliminary data.</text>
</comment>
<evidence type="ECO:0000313" key="2">
    <source>
        <dbReference type="EMBL" id="GAI10983.1"/>
    </source>
</evidence>
<proteinExistence type="predicted"/>